<protein>
    <submittedName>
        <fullName evidence="1">Uncharacterized protein</fullName>
    </submittedName>
</protein>
<name>U9T557_RHIID</name>
<dbReference type="VEuPathDB" id="FungiDB:RhiirFUN_015624"/>
<gene>
    <name evidence="1" type="ORF">GLOINDRAFT_7486</name>
</gene>
<dbReference type="AlphaFoldDB" id="U9T557"/>
<feature type="non-terminal residue" evidence="1">
    <location>
        <position position="167"/>
    </location>
</feature>
<accession>U9T557</accession>
<dbReference type="HOGENOM" id="CLU_1598524_0_0_1"/>
<organism evidence="1">
    <name type="scientific">Rhizophagus irregularis (strain DAOM 181602 / DAOM 197198 / MUCL 43194)</name>
    <name type="common">Arbuscular mycorrhizal fungus</name>
    <name type="synonym">Glomus intraradices</name>
    <dbReference type="NCBI Taxonomy" id="747089"/>
    <lineage>
        <taxon>Eukaryota</taxon>
        <taxon>Fungi</taxon>
        <taxon>Fungi incertae sedis</taxon>
        <taxon>Mucoromycota</taxon>
        <taxon>Glomeromycotina</taxon>
        <taxon>Glomeromycetes</taxon>
        <taxon>Glomerales</taxon>
        <taxon>Glomeraceae</taxon>
        <taxon>Rhizophagus</taxon>
    </lineage>
</organism>
<reference evidence="1" key="1">
    <citation type="submission" date="2013-07" db="EMBL/GenBank/DDBJ databases">
        <title>The genome of an arbuscular mycorrhizal fungus provides insights into the evolution of the oldest plant symbiosis.</title>
        <authorList>
            <consortium name="DOE Joint Genome Institute"/>
            <person name="Tisserant E."/>
            <person name="Malbreil M."/>
            <person name="Kuo A."/>
            <person name="Kohler A."/>
            <person name="Symeonidi A."/>
            <person name="Balestrini R."/>
            <person name="Charron P."/>
            <person name="Duensing N."/>
            <person name="Frei-dit-Frey N."/>
            <person name="Gianinazzi-Pearson V."/>
            <person name="Gilbert B."/>
            <person name="Handa Y."/>
            <person name="Hijri M."/>
            <person name="Kaul R."/>
            <person name="Kawaguchi M."/>
            <person name="Krajinski F."/>
            <person name="Lammers P."/>
            <person name="Lapierre D."/>
            <person name="Masclaux F.G."/>
            <person name="Murat C."/>
            <person name="Morin E."/>
            <person name="Ndikumana S."/>
            <person name="Pagni M."/>
            <person name="Petitpierre D."/>
            <person name="Requena N."/>
            <person name="Rosikiewicz P."/>
            <person name="Riley R."/>
            <person name="Saito K."/>
            <person name="San Clemente H."/>
            <person name="Shapiro H."/>
            <person name="van Tuinen D."/>
            <person name="Becard G."/>
            <person name="Bonfante P."/>
            <person name="Paszkowski U."/>
            <person name="Shachar-Hill Y."/>
            <person name="Young J.P."/>
            <person name="Sanders I.R."/>
            <person name="Henrissat B."/>
            <person name="Rensing S.A."/>
            <person name="Grigoriev I.V."/>
            <person name="Corradi N."/>
            <person name="Roux C."/>
            <person name="Martin F."/>
        </authorList>
    </citation>
    <scope>NUCLEOTIDE SEQUENCE</scope>
    <source>
        <strain evidence="1">DAOM 197198</strain>
    </source>
</reference>
<evidence type="ECO:0000313" key="1">
    <source>
        <dbReference type="EMBL" id="ESA01458.1"/>
    </source>
</evidence>
<proteinExistence type="predicted"/>
<sequence>MAIPFLWKEPFTGSLNSIKSIILVNVLIINFSEQELKSLNLNSILKKYNKTTFDYIKFIRTLIVNAVIEATAFWLQNNPNISNECPIANNLLKKIILNASNLEHIISNSNINVFKFPISKNYFSNLIELTGFDEGISGIYSSISKVAENIKILRFSLTNNHITNSNT</sequence>
<dbReference type="EMBL" id="KI296443">
    <property type="protein sequence ID" value="ESA01458.1"/>
    <property type="molecule type" value="Genomic_DNA"/>
</dbReference>